<dbReference type="Proteomes" id="UP000494106">
    <property type="component" value="Unassembled WGS sequence"/>
</dbReference>
<sequence>MVLRVARWARSTPSITVLKVPPQTGIQYVIIDSHRERYTSEVVSTSAEYLSSLNTYNSLRIREQRLLACSRQSNLSSMWTSKYLIFDTIVGEGELHDEESKHMWALMDLESVGGFEEFDKNCMILVLVTFSVSKFVDNHSITACRESSVECLAPTQSFSQIRRAVSSA</sequence>
<evidence type="ECO:0000313" key="1">
    <source>
        <dbReference type="EMBL" id="CAB3259884.1"/>
    </source>
</evidence>
<dbReference type="EMBL" id="CADEBC010000652">
    <property type="protein sequence ID" value="CAB3259884.1"/>
    <property type="molecule type" value="Genomic_DNA"/>
</dbReference>
<protein>
    <submittedName>
        <fullName evidence="1">Uncharacterized protein</fullName>
    </submittedName>
</protein>
<keyword evidence="2" id="KW-1185">Reference proteome</keyword>
<accession>A0A8S1BJD4</accession>
<evidence type="ECO:0000313" key="2">
    <source>
        <dbReference type="Proteomes" id="UP000494106"/>
    </source>
</evidence>
<name>A0A8S1BJD4_ARCPL</name>
<organism evidence="1 2">
    <name type="scientific">Arctia plantaginis</name>
    <name type="common">Wood tiger moth</name>
    <name type="synonym">Phalaena plantaginis</name>
    <dbReference type="NCBI Taxonomy" id="874455"/>
    <lineage>
        <taxon>Eukaryota</taxon>
        <taxon>Metazoa</taxon>
        <taxon>Ecdysozoa</taxon>
        <taxon>Arthropoda</taxon>
        <taxon>Hexapoda</taxon>
        <taxon>Insecta</taxon>
        <taxon>Pterygota</taxon>
        <taxon>Neoptera</taxon>
        <taxon>Endopterygota</taxon>
        <taxon>Lepidoptera</taxon>
        <taxon>Glossata</taxon>
        <taxon>Ditrysia</taxon>
        <taxon>Noctuoidea</taxon>
        <taxon>Erebidae</taxon>
        <taxon>Arctiinae</taxon>
        <taxon>Arctia</taxon>
    </lineage>
</organism>
<proteinExistence type="predicted"/>
<dbReference type="AlphaFoldDB" id="A0A8S1BJD4"/>
<comment type="caution">
    <text evidence="1">The sequence shown here is derived from an EMBL/GenBank/DDBJ whole genome shotgun (WGS) entry which is preliminary data.</text>
</comment>
<gene>
    <name evidence="1" type="ORF">APLA_LOCUS17159</name>
</gene>
<reference evidence="1 2" key="1">
    <citation type="submission" date="2020-04" db="EMBL/GenBank/DDBJ databases">
        <authorList>
            <person name="Wallbank WR R."/>
            <person name="Pardo Diaz C."/>
            <person name="Kozak K."/>
            <person name="Martin S."/>
            <person name="Jiggins C."/>
            <person name="Moest M."/>
            <person name="Warren A I."/>
            <person name="Byers J.R.P. K."/>
            <person name="Montejo-Kovacevich G."/>
            <person name="Yen C E."/>
        </authorList>
    </citation>
    <scope>NUCLEOTIDE SEQUENCE [LARGE SCALE GENOMIC DNA]</scope>
</reference>